<evidence type="ECO:0008006" key="4">
    <source>
        <dbReference type="Google" id="ProtNLM"/>
    </source>
</evidence>
<accession>A0ABU7RK02</accession>
<protein>
    <recommendedName>
        <fullName evidence="4">Beta-lactamase-inhibitor-like PepSY-like domain-containing protein</fullName>
    </recommendedName>
</protein>
<dbReference type="Gene3D" id="3.10.450.360">
    <property type="match status" value="1"/>
</dbReference>
<keyword evidence="1" id="KW-0732">Signal</keyword>
<keyword evidence="3" id="KW-1185">Reference proteome</keyword>
<dbReference type="EMBL" id="JAZGLY010000010">
    <property type="protein sequence ID" value="MEE6188296.1"/>
    <property type="molecule type" value="Genomic_DNA"/>
</dbReference>
<name>A0ABU7RK02_9BACT</name>
<evidence type="ECO:0000313" key="2">
    <source>
        <dbReference type="EMBL" id="MEE6188296.1"/>
    </source>
</evidence>
<comment type="caution">
    <text evidence="2">The sequence shown here is derived from an EMBL/GenBank/DDBJ whole genome shotgun (WGS) entry which is preliminary data.</text>
</comment>
<gene>
    <name evidence="2" type="ORF">V2H41_13530</name>
</gene>
<dbReference type="RefSeq" id="WP_330975702.1">
    <property type="nucleotide sequence ID" value="NZ_JAZGLY010000010.1"/>
</dbReference>
<feature type="chain" id="PRO_5046552213" description="Beta-lactamase-inhibitor-like PepSY-like domain-containing protein" evidence="1">
    <location>
        <begin position="21"/>
        <end position="149"/>
    </location>
</feature>
<dbReference type="SUPFAM" id="SSF160574">
    <property type="entry name" value="BT0923-like"/>
    <property type="match status" value="1"/>
</dbReference>
<proteinExistence type="predicted"/>
<feature type="signal peptide" evidence="1">
    <location>
        <begin position="1"/>
        <end position="20"/>
    </location>
</feature>
<reference evidence="2 3" key="1">
    <citation type="submission" date="2024-01" db="EMBL/GenBank/DDBJ databases">
        <title>Niabella digestum sp. nov., isolated from waste digestion system.</title>
        <authorList>
            <person name="Zhang L."/>
        </authorList>
    </citation>
    <scope>NUCLEOTIDE SEQUENCE [LARGE SCALE GENOMIC DNA]</scope>
    <source>
        <strain evidence="2 3">A18</strain>
    </source>
</reference>
<sequence length="149" mass="16775">MKKLIFSAVFAISFAMSAFAINPNNVDDKVLKSFNETFAGATQVSWTQVANHYEAFFISGDVKTRALLDHKGRILQTIRYYGKGLLPASVADAVTENYKNKEIFAITEVQNKYGTNYRIVLKDQKQYLHLNANSKGDIEVAKVFNRGDQ</sequence>
<organism evidence="2 3">
    <name type="scientific">Niabella digestorum</name>
    <dbReference type="NCBI Taxonomy" id="3117701"/>
    <lineage>
        <taxon>Bacteria</taxon>
        <taxon>Pseudomonadati</taxon>
        <taxon>Bacteroidota</taxon>
        <taxon>Chitinophagia</taxon>
        <taxon>Chitinophagales</taxon>
        <taxon>Chitinophagaceae</taxon>
        <taxon>Niabella</taxon>
    </lineage>
</organism>
<evidence type="ECO:0000313" key="3">
    <source>
        <dbReference type="Proteomes" id="UP001357452"/>
    </source>
</evidence>
<dbReference type="Proteomes" id="UP001357452">
    <property type="component" value="Unassembled WGS sequence"/>
</dbReference>
<evidence type="ECO:0000256" key="1">
    <source>
        <dbReference type="SAM" id="SignalP"/>
    </source>
</evidence>